<dbReference type="Pfam" id="PF13359">
    <property type="entry name" value="DDE_Tnp_4"/>
    <property type="match status" value="1"/>
</dbReference>
<gene>
    <name evidence="5" type="ORF">R1sor_003174</name>
</gene>
<evidence type="ECO:0000256" key="3">
    <source>
        <dbReference type="SAM" id="MobiDB-lite"/>
    </source>
</evidence>
<keyword evidence="2" id="KW-0479">Metal-binding</keyword>
<evidence type="ECO:0000256" key="2">
    <source>
        <dbReference type="ARBA" id="ARBA00022723"/>
    </source>
</evidence>
<dbReference type="PANTHER" id="PTHR33492:SF11">
    <property type="entry name" value="OS04G0670900 PROTEIN"/>
    <property type="match status" value="1"/>
</dbReference>
<comment type="caution">
    <text evidence="5">The sequence shown here is derived from an EMBL/GenBank/DDBJ whole genome shotgun (WGS) entry which is preliminary data.</text>
</comment>
<name>A0ABD3H3I9_9MARC</name>
<reference evidence="5 6" key="1">
    <citation type="submission" date="2024-09" db="EMBL/GenBank/DDBJ databases">
        <title>Chromosome-scale assembly of Riccia sorocarpa.</title>
        <authorList>
            <person name="Paukszto L."/>
        </authorList>
    </citation>
    <scope>NUCLEOTIDE SEQUENCE [LARGE SCALE GENOMIC DNA]</scope>
    <source>
        <strain evidence="5">LP-2024</strain>
        <tissue evidence="5">Aerial parts of the thallus</tissue>
    </source>
</reference>
<evidence type="ECO:0000313" key="6">
    <source>
        <dbReference type="Proteomes" id="UP001633002"/>
    </source>
</evidence>
<dbReference type="InterPro" id="IPR027806">
    <property type="entry name" value="HARBI1_dom"/>
</dbReference>
<dbReference type="GO" id="GO:0046872">
    <property type="term" value="F:metal ion binding"/>
    <property type="evidence" value="ECO:0007669"/>
    <property type="project" value="UniProtKB-KW"/>
</dbReference>
<dbReference type="EMBL" id="JBJQOH010000006">
    <property type="protein sequence ID" value="KAL3685152.1"/>
    <property type="molecule type" value="Genomic_DNA"/>
</dbReference>
<comment type="cofactor">
    <cofactor evidence="1">
        <name>a divalent metal cation</name>
        <dbReference type="ChEBI" id="CHEBI:60240"/>
    </cofactor>
</comment>
<feature type="domain" description="DDE Tnp4" evidence="4">
    <location>
        <begin position="303"/>
        <end position="439"/>
    </location>
</feature>
<protein>
    <recommendedName>
        <fullName evidence="4">DDE Tnp4 domain-containing protein</fullName>
    </recommendedName>
</protein>
<sequence length="440" mass="50060">MITAAEKWKKTQDQLASNGVFADVSQIRSKWERLTSDFKKVGDHNKQSGNEPYSSLTAKERRDNHLPANFPEDIFDAIDMWMHRRHSLTPDSTEDEALVEQPPAPAQAGRSLPPDATGISNSETLPLDRCLLIGVLSAVQTMIEFYEDEEDLLSEGPIKRCKKGQWWMKERSLVWYDYFLVHSYEDDRWKKVMHMPKMTFDFIVSRLSSRVARQDTKYKKAVPPDVRVGAVIHRLVTGHNYFHVGDRFGIGESTVQELMQEGVEAIIGELGPEYLRWPSDSEMVRVSNGFQLRSGLPNVQGAVDCTFIRIRAPPGKEIAFDYYNRKGFEFHSIVLQAITDTDGSFLDISCGMPGSTNDKSVLRNSLFFSKVNRAEILNHPVVHINGGFALKPYILGDGGYTMCSWLMMPYSYGPRTTDLQKHYTDRQVQGRICVKRAFGM</sequence>
<organism evidence="5 6">
    <name type="scientific">Riccia sorocarpa</name>
    <dbReference type="NCBI Taxonomy" id="122646"/>
    <lineage>
        <taxon>Eukaryota</taxon>
        <taxon>Viridiplantae</taxon>
        <taxon>Streptophyta</taxon>
        <taxon>Embryophyta</taxon>
        <taxon>Marchantiophyta</taxon>
        <taxon>Marchantiopsida</taxon>
        <taxon>Marchantiidae</taxon>
        <taxon>Marchantiales</taxon>
        <taxon>Ricciaceae</taxon>
        <taxon>Riccia</taxon>
    </lineage>
</organism>
<accession>A0ABD3H3I9</accession>
<keyword evidence="6" id="KW-1185">Reference proteome</keyword>
<evidence type="ECO:0000313" key="5">
    <source>
        <dbReference type="EMBL" id="KAL3685152.1"/>
    </source>
</evidence>
<evidence type="ECO:0000256" key="1">
    <source>
        <dbReference type="ARBA" id="ARBA00001968"/>
    </source>
</evidence>
<proteinExistence type="predicted"/>
<feature type="region of interest" description="Disordered" evidence="3">
    <location>
        <begin position="38"/>
        <end position="62"/>
    </location>
</feature>
<feature type="compositionally biased region" description="Polar residues" evidence="3">
    <location>
        <begin position="47"/>
        <end position="57"/>
    </location>
</feature>
<evidence type="ECO:0000259" key="4">
    <source>
        <dbReference type="Pfam" id="PF13359"/>
    </source>
</evidence>
<dbReference type="AlphaFoldDB" id="A0ABD3H3I9"/>
<feature type="region of interest" description="Disordered" evidence="3">
    <location>
        <begin position="91"/>
        <end position="119"/>
    </location>
</feature>
<dbReference type="PANTHER" id="PTHR33492">
    <property type="entry name" value="OSJNBA0043A12.37 PROTEIN-RELATED"/>
    <property type="match status" value="1"/>
</dbReference>
<dbReference type="Proteomes" id="UP001633002">
    <property type="component" value="Unassembled WGS sequence"/>
</dbReference>